<evidence type="ECO:0000259" key="7">
    <source>
        <dbReference type="PROSITE" id="PS51032"/>
    </source>
</evidence>
<dbReference type="Gene3D" id="3.30.730.10">
    <property type="entry name" value="AP2/ERF domain"/>
    <property type="match status" value="1"/>
</dbReference>
<dbReference type="PRINTS" id="PR00367">
    <property type="entry name" value="ETHRSPELEMNT"/>
</dbReference>
<feature type="region of interest" description="Disordered" evidence="6">
    <location>
        <begin position="104"/>
        <end position="134"/>
    </location>
</feature>
<keyword evidence="9" id="KW-1185">Reference proteome</keyword>
<dbReference type="EMBL" id="CP136892">
    <property type="protein sequence ID" value="WOK99848.1"/>
    <property type="molecule type" value="Genomic_DNA"/>
</dbReference>
<dbReference type="GO" id="GO:0003700">
    <property type="term" value="F:DNA-binding transcription factor activity"/>
    <property type="evidence" value="ECO:0007669"/>
    <property type="project" value="InterPro"/>
</dbReference>
<dbReference type="InterPro" id="IPR036955">
    <property type="entry name" value="AP2/ERF_dom_sf"/>
</dbReference>
<dbReference type="GO" id="GO:0003677">
    <property type="term" value="F:DNA binding"/>
    <property type="evidence" value="ECO:0007669"/>
    <property type="project" value="UniProtKB-KW"/>
</dbReference>
<dbReference type="PANTHER" id="PTHR31194">
    <property type="entry name" value="SHN SHINE , DNA BINDING / TRANSCRIPTION FACTOR"/>
    <property type="match status" value="1"/>
</dbReference>
<dbReference type="SMART" id="SM00380">
    <property type="entry name" value="AP2"/>
    <property type="match status" value="1"/>
</dbReference>
<dbReference type="CDD" id="cd00018">
    <property type="entry name" value="AP2"/>
    <property type="match status" value="1"/>
</dbReference>
<dbReference type="GO" id="GO:0005634">
    <property type="term" value="C:nucleus"/>
    <property type="evidence" value="ECO:0007669"/>
    <property type="project" value="UniProtKB-SubCell"/>
</dbReference>
<dbReference type="InterPro" id="IPR016177">
    <property type="entry name" value="DNA-bd_dom_sf"/>
</dbReference>
<feature type="compositionally biased region" description="Basic and acidic residues" evidence="6">
    <location>
        <begin position="195"/>
        <end position="205"/>
    </location>
</feature>
<keyword evidence="4" id="KW-0804">Transcription</keyword>
<evidence type="ECO:0000256" key="5">
    <source>
        <dbReference type="ARBA" id="ARBA00023242"/>
    </source>
</evidence>
<evidence type="ECO:0000256" key="1">
    <source>
        <dbReference type="ARBA" id="ARBA00004123"/>
    </source>
</evidence>
<sequence length="271" mass="30854">MFVSYRSNYEKRRRDEKITFFSSLISGYRCGAMIPVEFARPIDAKPPDAARRVPAKRDAVRRRLVRVYFVDAEATDSSSSDEDRGGLRRGAKQLRRHLREIRIEMPSSAPRRTAKRKKETVAATAEAGGESERRRFRGVRRRPWGRWAAEIRDPHQRKRVWLGTFDTAEEAAMVYDMAAVKLKGAKAVINFPEAPEEKAEKKPGEGEGDGGAAESHSSPTSVLHCGDEWMQLEALGLEAEAFPADAYYDYYCARPRLWEVEFGDLNAEDFY</sequence>
<dbReference type="AlphaFoldDB" id="A0AAQ3Q6X3"/>
<dbReference type="InterPro" id="IPR001471">
    <property type="entry name" value="AP2/ERF_dom"/>
</dbReference>
<protein>
    <recommendedName>
        <fullName evidence="7">AP2/ERF domain-containing protein</fullName>
    </recommendedName>
</protein>
<evidence type="ECO:0000256" key="4">
    <source>
        <dbReference type="ARBA" id="ARBA00023163"/>
    </source>
</evidence>
<keyword evidence="3" id="KW-0238">DNA-binding</keyword>
<dbReference type="Pfam" id="PF00847">
    <property type="entry name" value="AP2"/>
    <property type="match status" value="1"/>
</dbReference>
<dbReference type="Proteomes" id="UP001327560">
    <property type="component" value="Chromosome 3"/>
</dbReference>
<keyword evidence="5" id="KW-0539">Nucleus</keyword>
<comment type="subcellular location">
    <subcellularLocation>
        <location evidence="1">Nucleus</location>
    </subcellularLocation>
</comment>
<organism evidence="8 9">
    <name type="scientific">Canna indica</name>
    <name type="common">Indian-shot</name>
    <dbReference type="NCBI Taxonomy" id="4628"/>
    <lineage>
        <taxon>Eukaryota</taxon>
        <taxon>Viridiplantae</taxon>
        <taxon>Streptophyta</taxon>
        <taxon>Embryophyta</taxon>
        <taxon>Tracheophyta</taxon>
        <taxon>Spermatophyta</taxon>
        <taxon>Magnoliopsida</taxon>
        <taxon>Liliopsida</taxon>
        <taxon>Zingiberales</taxon>
        <taxon>Cannaceae</taxon>
        <taxon>Canna</taxon>
    </lineage>
</organism>
<name>A0AAQ3Q6X3_9LILI</name>
<evidence type="ECO:0000256" key="2">
    <source>
        <dbReference type="ARBA" id="ARBA00023015"/>
    </source>
</evidence>
<feature type="region of interest" description="Disordered" evidence="6">
    <location>
        <begin position="193"/>
        <end position="221"/>
    </location>
</feature>
<evidence type="ECO:0000256" key="3">
    <source>
        <dbReference type="ARBA" id="ARBA00023125"/>
    </source>
</evidence>
<dbReference type="InterPro" id="IPR050913">
    <property type="entry name" value="AP2/ERF_ERF"/>
</dbReference>
<dbReference type="PANTHER" id="PTHR31194:SF166">
    <property type="entry name" value="PATHOGENESIS-RELATED GENES TRANSCRIPTIONAL ACTIVATOR PTI6"/>
    <property type="match status" value="1"/>
</dbReference>
<accession>A0AAQ3Q6X3</accession>
<keyword evidence="2" id="KW-0805">Transcription regulation</keyword>
<evidence type="ECO:0000256" key="6">
    <source>
        <dbReference type="SAM" id="MobiDB-lite"/>
    </source>
</evidence>
<feature type="domain" description="AP2/ERF" evidence="7">
    <location>
        <begin position="135"/>
        <end position="192"/>
    </location>
</feature>
<dbReference type="SUPFAM" id="SSF54171">
    <property type="entry name" value="DNA-binding domain"/>
    <property type="match status" value="1"/>
</dbReference>
<gene>
    <name evidence="8" type="ORF">Cni_G08560</name>
</gene>
<dbReference type="PROSITE" id="PS51032">
    <property type="entry name" value="AP2_ERF"/>
    <property type="match status" value="1"/>
</dbReference>
<evidence type="ECO:0000313" key="9">
    <source>
        <dbReference type="Proteomes" id="UP001327560"/>
    </source>
</evidence>
<dbReference type="FunFam" id="3.30.730.10:FF:000001">
    <property type="entry name" value="Ethylene-responsive transcription factor 2"/>
    <property type="match status" value="1"/>
</dbReference>
<evidence type="ECO:0000313" key="8">
    <source>
        <dbReference type="EMBL" id="WOK99848.1"/>
    </source>
</evidence>
<proteinExistence type="predicted"/>
<reference evidence="8 9" key="1">
    <citation type="submission" date="2023-10" db="EMBL/GenBank/DDBJ databases">
        <title>Chromosome-scale genome assembly provides insights into flower coloration mechanisms of Canna indica.</title>
        <authorList>
            <person name="Li C."/>
        </authorList>
    </citation>
    <scope>NUCLEOTIDE SEQUENCE [LARGE SCALE GENOMIC DNA]</scope>
    <source>
        <tissue evidence="8">Flower</tissue>
    </source>
</reference>